<dbReference type="AlphaFoldDB" id="A0A0K2SYS6"/>
<accession>A0A0K2SYS6</accession>
<sequence>MAYKYDCMFKKKCNFLSNMLYGDHTFSY</sequence>
<evidence type="ECO:0000313" key="1">
    <source>
        <dbReference type="EMBL" id="CDW18888.1"/>
    </source>
</evidence>
<name>A0A0K2SYS6_LEPSM</name>
<protein>
    <submittedName>
        <fullName evidence="1">Uncharacterized protein</fullName>
    </submittedName>
</protein>
<organism evidence="1">
    <name type="scientific">Lepeophtheirus salmonis</name>
    <name type="common">Salmon louse</name>
    <name type="synonym">Caligus salmonis</name>
    <dbReference type="NCBI Taxonomy" id="72036"/>
    <lineage>
        <taxon>Eukaryota</taxon>
        <taxon>Metazoa</taxon>
        <taxon>Ecdysozoa</taxon>
        <taxon>Arthropoda</taxon>
        <taxon>Crustacea</taxon>
        <taxon>Multicrustacea</taxon>
        <taxon>Hexanauplia</taxon>
        <taxon>Copepoda</taxon>
        <taxon>Siphonostomatoida</taxon>
        <taxon>Caligidae</taxon>
        <taxon>Lepeophtheirus</taxon>
    </lineage>
</organism>
<dbReference type="EMBL" id="HACA01001527">
    <property type="protein sequence ID" value="CDW18888.1"/>
    <property type="molecule type" value="Transcribed_RNA"/>
</dbReference>
<reference evidence="1" key="1">
    <citation type="submission" date="2014-05" db="EMBL/GenBank/DDBJ databases">
        <authorList>
            <person name="Chronopoulou M."/>
        </authorList>
    </citation>
    <scope>NUCLEOTIDE SEQUENCE</scope>
    <source>
        <tissue evidence="1">Whole organism</tissue>
    </source>
</reference>
<proteinExistence type="predicted"/>